<organism evidence="3 4">
    <name type="scientific">Rickenella mellea</name>
    <dbReference type="NCBI Taxonomy" id="50990"/>
    <lineage>
        <taxon>Eukaryota</taxon>
        <taxon>Fungi</taxon>
        <taxon>Dikarya</taxon>
        <taxon>Basidiomycota</taxon>
        <taxon>Agaricomycotina</taxon>
        <taxon>Agaricomycetes</taxon>
        <taxon>Hymenochaetales</taxon>
        <taxon>Rickenellaceae</taxon>
        <taxon>Rickenella</taxon>
    </lineage>
</organism>
<dbReference type="Pfam" id="PF00240">
    <property type="entry name" value="ubiquitin"/>
    <property type="match status" value="1"/>
</dbReference>
<sequence>MADQAELAFVKSHLNTLGSLPVQYPNDHRQPPQNTLKRIPILPIDLPPPPTPKAPLDSSPSGSISITFKSIKPPRAFTLPSVNPTDSIAMLKAQLATQPGAPPPDAQRLLLRGKALADGKLLKEYDAKDGDSFTVMVKPGFQWDWNTSAPAPPAAVAATQPPAPAPTLAAAQSTDADGDVQMKLEPDVSAMKRKGSHTRIPSVVLSPSPSISDSPMLGTPTSIHLTLDTSGIPTASELAEGDAFQRKMSSPAFWQRLHAFLTAQFDTTDDANRAFESFLLGSKGYLSANDIAKIRDSVGVMGMGGN</sequence>
<dbReference type="SMART" id="SM00213">
    <property type="entry name" value="UBQ"/>
    <property type="match status" value="1"/>
</dbReference>
<dbReference type="SUPFAM" id="SSF54236">
    <property type="entry name" value="Ubiquitin-like"/>
    <property type="match status" value="1"/>
</dbReference>
<feature type="compositionally biased region" description="Low complexity" evidence="1">
    <location>
        <begin position="154"/>
        <end position="172"/>
    </location>
</feature>
<dbReference type="EMBL" id="ML170173">
    <property type="protein sequence ID" value="TDL22700.1"/>
    <property type="molecule type" value="Genomic_DNA"/>
</dbReference>
<dbReference type="InterPro" id="IPR000626">
    <property type="entry name" value="Ubiquitin-like_dom"/>
</dbReference>
<reference evidence="3 4" key="1">
    <citation type="submission" date="2018-06" db="EMBL/GenBank/DDBJ databases">
        <title>A transcriptomic atlas of mushroom development highlights an independent origin of complex multicellularity.</title>
        <authorList>
            <consortium name="DOE Joint Genome Institute"/>
            <person name="Krizsan K."/>
            <person name="Almasi E."/>
            <person name="Merenyi Z."/>
            <person name="Sahu N."/>
            <person name="Viragh M."/>
            <person name="Koszo T."/>
            <person name="Mondo S."/>
            <person name="Kiss B."/>
            <person name="Balint B."/>
            <person name="Kues U."/>
            <person name="Barry K."/>
            <person name="Hegedus J.C."/>
            <person name="Henrissat B."/>
            <person name="Johnson J."/>
            <person name="Lipzen A."/>
            <person name="Ohm R."/>
            <person name="Nagy I."/>
            <person name="Pangilinan J."/>
            <person name="Yan J."/>
            <person name="Xiong Y."/>
            <person name="Grigoriev I.V."/>
            <person name="Hibbett D.S."/>
            <person name="Nagy L.G."/>
        </authorList>
    </citation>
    <scope>NUCLEOTIDE SEQUENCE [LARGE SCALE GENOMIC DNA]</scope>
    <source>
        <strain evidence="3 4">SZMC22713</strain>
    </source>
</reference>
<feature type="compositionally biased region" description="Low complexity" evidence="1">
    <location>
        <begin position="200"/>
        <end position="215"/>
    </location>
</feature>
<evidence type="ECO:0000313" key="3">
    <source>
        <dbReference type="EMBL" id="TDL22700.1"/>
    </source>
</evidence>
<evidence type="ECO:0000259" key="2">
    <source>
        <dbReference type="PROSITE" id="PS50053"/>
    </source>
</evidence>
<keyword evidence="4" id="KW-1185">Reference proteome</keyword>
<dbReference type="Proteomes" id="UP000294933">
    <property type="component" value="Unassembled WGS sequence"/>
</dbReference>
<dbReference type="OrthoDB" id="428577at2759"/>
<dbReference type="VEuPathDB" id="FungiDB:BD410DRAFT_193638"/>
<accession>A0A4Y7Q781</accession>
<dbReference type="Gene3D" id="3.10.20.90">
    <property type="entry name" value="Phosphatidylinositol 3-kinase Catalytic Subunit, Chain A, domain 1"/>
    <property type="match status" value="1"/>
</dbReference>
<proteinExistence type="predicted"/>
<feature type="region of interest" description="Disordered" evidence="1">
    <location>
        <begin position="190"/>
        <end position="215"/>
    </location>
</feature>
<dbReference type="InterPro" id="IPR029071">
    <property type="entry name" value="Ubiquitin-like_domsf"/>
</dbReference>
<feature type="domain" description="Ubiquitin-like" evidence="2">
    <location>
        <begin position="64"/>
        <end position="138"/>
    </location>
</feature>
<evidence type="ECO:0000313" key="4">
    <source>
        <dbReference type="Proteomes" id="UP000294933"/>
    </source>
</evidence>
<feature type="region of interest" description="Disordered" evidence="1">
    <location>
        <begin position="152"/>
        <end position="176"/>
    </location>
</feature>
<dbReference type="STRING" id="50990.A0A4Y7Q781"/>
<dbReference type="PROSITE" id="PS50053">
    <property type="entry name" value="UBIQUITIN_2"/>
    <property type="match status" value="1"/>
</dbReference>
<gene>
    <name evidence="3" type="ORF">BD410DRAFT_193638</name>
</gene>
<evidence type="ECO:0000256" key="1">
    <source>
        <dbReference type="SAM" id="MobiDB-lite"/>
    </source>
</evidence>
<protein>
    <recommendedName>
        <fullName evidence="2">Ubiquitin-like domain-containing protein</fullName>
    </recommendedName>
</protein>
<dbReference type="AlphaFoldDB" id="A0A4Y7Q781"/>
<name>A0A4Y7Q781_9AGAM</name>